<accession>A0AAV7VE06</accession>
<evidence type="ECO:0000256" key="1">
    <source>
        <dbReference type="SAM" id="MobiDB-lite"/>
    </source>
</evidence>
<reference evidence="2" key="1">
    <citation type="journal article" date="2022" name="bioRxiv">
        <title>Sequencing and chromosome-scale assembly of the giantPleurodeles waltlgenome.</title>
        <authorList>
            <person name="Brown T."/>
            <person name="Elewa A."/>
            <person name="Iarovenko S."/>
            <person name="Subramanian E."/>
            <person name="Araus A.J."/>
            <person name="Petzold A."/>
            <person name="Susuki M."/>
            <person name="Suzuki K.-i.T."/>
            <person name="Hayashi T."/>
            <person name="Toyoda A."/>
            <person name="Oliveira C."/>
            <person name="Osipova E."/>
            <person name="Leigh N.D."/>
            <person name="Simon A."/>
            <person name="Yun M.H."/>
        </authorList>
    </citation>
    <scope>NUCLEOTIDE SEQUENCE</scope>
    <source>
        <strain evidence="2">20211129_DDA</strain>
        <tissue evidence="2">Liver</tissue>
    </source>
</reference>
<comment type="caution">
    <text evidence="2">The sequence shown here is derived from an EMBL/GenBank/DDBJ whole genome shotgun (WGS) entry which is preliminary data.</text>
</comment>
<evidence type="ECO:0000313" key="2">
    <source>
        <dbReference type="EMBL" id="KAJ1199002.1"/>
    </source>
</evidence>
<sequence>MSTPSPHEKIKESGQRQPDNQQPDKGGSELNKVEYSEAEADPNIGDDFDGLSQEEWNKLLTSYSSEKEKERLIAHRDSLSLATYQNCDRSPPDNSRGSPKQAEDNAWPALLRTIQSMADVPSYHSAKMDVQVGILSSVATLWL</sequence>
<name>A0AAV7VE06_PLEWA</name>
<feature type="compositionally biased region" description="Polar residues" evidence="1">
    <location>
        <begin position="80"/>
        <end position="98"/>
    </location>
</feature>
<organism evidence="2 3">
    <name type="scientific">Pleurodeles waltl</name>
    <name type="common">Iberian ribbed newt</name>
    <dbReference type="NCBI Taxonomy" id="8319"/>
    <lineage>
        <taxon>Eukaryota</taxon>
        <taxon>Metazoa</taxon>
        <taxon>Chordata</taxon>
        <taxon>Craniata</taxon>
        <taxon>Vertebrata</taxon>
        <taxon>Euteleostomi</taxon>
        <taxon>Amphibia</taxon>
        <taxon>Batrachia</taxon>
        <taxon>Caudata</taxon>
        <taxon>Salamandroidea</taxon>
        <taxon>Salamandridae</taxon>
        <taxon>Pleurodelinae</taxon>
        <taxon>Pleurodeles</taxon>
    </lineage>
</organism>
<feature type="region of interest" description="Disordered" evidence="1">
    <location>
        <begin position="1"/>
        <end position="50"/>
    </location>
</feature>
<dbReference type="AlphaFoldDB" id="A0AAV7VE06"/>
<dbReference type="EMBL" id="JANPWB010000003">
    <property type="protein sequence ID" value="KAJ1199002.1"/>
    <property type="molecule type" value="Genomic_DNA"/>
</dbReference>
<feature type="compositionally biased region" description="Basic and acidic residues" evidence="1">
    <location>
        <begin position="1"/>
        <end position="14"/>
    </location>
</feature>
<keyword evidence="3" id="KW-1185">Reference proteome</keyword>
<feature type="region of interest" description="Disordered" evidence="1">
    <location>
        <begin position="76"/>
        <end position="105"/>
    </location>
</feature>
<gene>
    <name evidence="2" type="ORF">NDU88_002840</name>
</gene>
<evidence type="ECO:0000313" key="3">
    <source>
        <dbReference type="Proteomes" id="UP001066276"/>
    </source>
</evidence>
<dbReference type="Proteomes" id="UP001066276">
    <property type="component" value="Chromosome 2_1"/>
</dbReference>
<feature type="compositionally biased region" description="Acidic residues" evidence="1">
    <location>
        <begin position="36"/>
        <end position="49"/>
    </location>
</feature>
<protein>
    <submittedName>
        <fullName evidence="2">Uncharacterized protein</fullName>
    </submittedName>
</protein>
<proteinExistence type="predicted"/>